<dbReference type="AlphaFoldDB" id="A0A131YA05"/>
<name>A0A131YA05_IXORI</name>
<feature type="domain" description="Thioredoxin" evidence="2">
    <location>
        <begin position="400"/>
        <end position="502"/>
    </location>
</feature>
<keyword evidence="3" id="KW-0413">Isomerase</keyword>
<feature type="chain" id="PRO_5007284402" evidence="1">
    <location>
        <begin position="21"/>
        <end position="572"/>
    </location>
</feature>
<dbReference type="GO" id="GO:0016853">
    <property type="term" value="F:isomerase activity"/>
    <property type="evidence" value="ECO:0007669"/>
    <property type="project" value="UniProtKB-KW"/>
</dbReference>
<dbReference type="InterPro" id="IPR052792">
    <property type="entry name" value="Thioredoxin_dom-contain_11"/>
</dbReference>
<dbReference type="InterPro" id="IPR036249">
    <property type="entry name" value="Thioredoxin-like_sf"/>
</dbReference>
<evidence type="ECO:0000256" key="1">
    <source>
        <dbReference type="SAM" id="SignalP"/>
    </source>
</evidence>
<dbReference type="PANTHER" id="PTHR46497">
    <property type="entry name" value="THIOREDOXIN DOMAIN-CONTAINING PROTEIN 11"/>
    <property type="match status" value="1"/>
</dbReference>
<keyword evidence="1" id="KW-0732">Signal</keyword>
<organism evidence="3">
    <name type="scientific">Ixodes ricinus</name>
    <name type="common">Common tick</name>
    <name type="synonym">Acarus ricinus</name>
    <dbReference type="NCBI Taxonomy" id="34613"/>
    <lineage>
        <taxon>Eukaryota</taxon>
        <taxon>Metazoa</taxon>
        <taxon>Ecdysozoa</taxon>
        <taxon>Arthropoda</taxon>
        <taxon>Chelicerata</taxon>
        <taxon>Arachnida</taxon>
        <taxon>Acari</taxon>
        <taxon>Parasitiformes</taxon>
        <taxon>Ixodida</taxon>
        <taxon>Ixodoidea</taxon>
        <taxon>Ixodidae</taxon>
        <taxon>Ixodinae</taxon>
        <taxon>Ixodes</taxon>
    </lineage>
</organism>
<dbReference type="PANTHER" id="PTHR46497:SF1">
    <property type="entry name" value="THIOREDOXIN DOMAIN-CONTAINING PROTEIN 11"/>
    <property type="match status" value="1"/>
</dbReference>
<dbReference type="Gene3D" id="3.40.30.10">
    <property type="entry name" value="Glutaredoxin"/>
    <property type="match status" value="2"/>
</dbReference>
<evidence type="ECO:0000313" key="3">
    <source>
        <dbReference type="EMBL" id="JAP75368.1"/>
    </source>
</evidence>
<feature type="signal peptide" evidence="1">
    <location>
        <begin position="1"/>
        <end position="20"/>
    </location>
</feature>
<reference evidence="3" key="1">
    <citation type="submission" date="2016-02" db="EMBL/GenBank/DDBJ databases">
        <title>RNAseq analyses of the midgut from blood- or serum-fed Ixodes ricinus ticks.</title>
        <authorList>
            <person name="Perner J."/>
            <person name="Provaznik J."/>
            <person name="Schrenkova J."/>
            <person name="Urbanova V."/>
            <person name="Ribeiro J.M."/>
            <person name="Kopacek P."/>
        </authorList>
    </citation>
    <scope>NUCLEOTIDE SEQUENCE</scope>
    <source>
        <tissue evidence="3">Gut</tissue>
    </source>
</reference>
<dbReference type="SUPFAM" id="SSF52833">
    <property type="entry name" value="Thioredoxin-like"/>
    <property type="match status" value="2"/>
</dbReference>
<evidence type="ECO:0000259" key="2">
    <source>
        <dbReference type="Pfam" id="PF00085"/>
    </source>
</evidence>
<proteinExistence type="evidence at transcript level"/>
<sequence>MTSYGRELCCFAVLTLGAWATLHPGPPKTRPAGPPRPFFNVSSLVADHYDGRLDGDALRCNDISVVLYYAPWDALSLRARAPFAAAARELHREVYFAAVNCWWPEGECRKTYNPSFFPVVVAHVRDHGDVVFPLRGGVPAAKVLVRFVRRIMRPLVLATSGAELDALVERHAAVLVGAVDGVSDGAYNAFYALATQAVARDPWDEVGFAVVTNRGAAENVGIEHPLTLCTWNETLPFEGERSFKAVLDWAFGNVRRVVHWVWPSGLKSNTLSGLVENHTALVLFAQHHSREYFELQELARDYDSCGGIGVSEIGCRGNDSLRFVAMDPQEHPEFAPPGLLSSGSDTGAVVYASKEEAQYVLRGPIDADALKRLVQGFDGRTLTRHLTSAGPGGCRREDVVCELNGPSFRRLVADATQDAVVLFYASWCGFCKAIYHHFFAAAKFFQGFSGLLFARIDAAKNDLPWEFTMEHYPTVMFFPAYRKGDSVPYKGPVTTVHLVRFVLRHVRHDVAWQLLRVMCHSRSCLVRNLHKVRRWMLPGCHRGLSWRQSLEASRRARTLHRILLHRLLSIDS</sequence>
<dbReference type="EMBL" id="GEFM01000428">
    <property type="protein sequence ID" value="JAP75368.1"/>
    <property type="molecule type" value="mRNA"/>
</dbReference>
<dbReference type="InterPro" id="IPR013766">
    <property type="entry name" value="Thioredoxin_domain"/>
</dbReference>
<accession>A0A131YA05</accession>
<dbReference type="Pfam" id="PF00085">
    <property type="entry name" value="Thioredoxin"/>
    <property type="match status" value="1"/>
</dbReference>
<protein>
    <submittedName>
        <fullName evidence="3">Protein disulfide isomerase prolyl 4-hydroxylase beta subunit</fullName>
    </submittedName>
</protein>